<name>A0A0G4H014_VITBC</name>
<dbReference type="AlphaFoldDB" id="A0A0G4H014"/>
<evidence type="ECO:0000313" key="2">
    <source>
        <dbReference type="Proteomes" id="UP000041254"/>
    </source>
</evidence>
<dbReference type="InParanoid" id="A0A0G4H014"/>
<organism evidence="1 2">
    <name type="scientific">Vitrella brassicaformis (strain CCMP3155)</name>
    <dbReference type="NCBI Taxonomy" id="1169540"/>
    <lineage>
        <taxon>Eukaryota</taxon>
        <taxon>Sar</taxon>
        <taxon>Alveolata</taxon>
        <taxon>Colpodellida</taxon>
        <taxon>Vitrellaceae</taxon>
        <taxon>Vitrella</taxon>
    </lineage>
</organism>
<keyword evidence="2" id="KW-1185">Reference proteome</keyword>
<dbReference type="Proteomes" id="UP000041254">
    <property type="component" value="Unassembled WGS sequence"/>
</dbReference>
<dbReference type="VEuPathDB" id="CryptoDB:Vbra_36"/>
<proteinExistence type="predicted"/>
<evidence type="ECO:0000313" key="1">
    <source>
        <dbReference type="EMBL" id="CEM36709.1"/>
    </source>
</evidence>
<dbReference type="EMBL" id="CDMY01000904">
    <property type="protein sequence ID" value="CEM36709.1"/>
    <property type="molecule type" value="Genomic_DNA"/>
</dbReference>
<protein>
    <submittedName>
        <fullName evidence="1">Uncharacterized protein</fullName>
    </submittedName>
</protein>
<accession>A0A0G4H014</accession>
<reference evidence="1 2" key="1">
    <citation type="submission" date="2014-11" db="EMBL/GenBank/DDBJ databases">
        <authorList>
            <person name="Zhu J."/>
            <person name="Qi W."/>
            <person name="Song R."/>
        </authorList>
    </citation>
    <scope>NUCLEOTIDE SEQUENCE [LARGE SCALE GENOMIC DNA]</scope>
</reference>
<sequence length="125" mass="13983">MKVWVRPHQQISRAGVQGGRHRHANNNSESTMQSLVAPLHTPDDCVAAGLPVEFAAPRAMCGHRCPEVCFFLIFCLCQWQCRWQPHSLQPHSRGQGYVYGRDGRLARASVRSIHAAVYMDGCTVL</sequence>
<gene>
    <name evidence="1" type="ORF">Vbra_36</name>
</gene>